<feature type="chain" id="PRO_5034583570" evidence="1">
    <location>
        <begin position="24"/>
        <end position="174"/>
    </location>
</feature>
<name>A0A8E1VBM4_9GAMM</name>
<dbReference type="Proteomes" id="UP000071979">
    <property type="component" value="Unassembled WGS sequence"/>
</dbReference>
<dbReference type="Pfam" id="PF00419">
    <property type="entry name" value="Fimbrial"/>
    <property type="match status" value="1"/>
</dbReference>
<sequence>MNMNKIVVALGLSMSLVAGSAMAAGEGNGTVTFKGAIVDAPCSIEPGSVDQTVELGQISNLALKDGGRSTPRPFQIKLENCDTATKKEVTVTFAGTGSQVIPGKLAITGTASGAAIGINFGDTEIELGTATPAQKLMDGNNQLSFAAFLQGGGASETIVPGEFQSVADFALNYQ</sequence>
<keyword evidence="1" id="KW-0732">Signal</keyword>
<evidence type="ECO:0000256" key="1">
    <source>
        <dbReference type="SAM" id="SignalP"/>
    </source>
</evidence>
<dbReference type="InterPro" id="IPR008966">
    <property type="entry name" value="Adhesion_dom_sf"/>
</dbReference>
<dbReference type="PANTHER" id="PTHR33420:SF26">
    <property type="entry name" value="FIMBRIAL SUBUNIT"/>
    <property type="match status" value="1"/>
</dbReference>
<accession>A0A8E1VBM4</accession>
<dbReference type="PANTHER" id="PTHR33420">
    <property type="entry name" value="FIMBRIAL SUBUNIT ELFA-RELATED"/>
    <property type="match status" value="1"/>
</dbReference>
<evidence type="ECO:0000313" key="4">
    <source>
        <dbReference type="Proteomes" id="UP000071979"/>
    </source>
</evidence>
<dbReference type="AlphaFoldDB" id="A0A8E1VBM4"/>
<feature type="signal peptide" evidence="1">
    <location>
        <begin position="1"/>
        <end position="23"/>
    </location>
</feature>
<protein>
    <submittedName>
        <fullName evidence="3">Fimbria A protein</fullName>
    </submittedName>
</protein>
<dbReference type="SUPFAM" id="SSF49401">
    <property type="entry name" value="Bacterial adhesins"/>
    <property type="match status" value="1"/>
</dbReference>
<dbReference type="GO" id="GO:0043709">
    <property type="term" value="P:cell adhesion involved in single-species biofilm formation"/>
    <property type="evidence" value="ECO:0007669"/>
    <property type="project" value="TreeGrafter"/>
</dbReference>
<proteinExistence type="predicted"/>
<dbReference type="InterPro" id="IPR036937">
    <property type="entry name" value="Adhesion_dom_fimbrial_sf"/>
</dbReference>
<evidence type="ECO:0000313" key="3">
    <source>
        <dbReference type="EMBL" id="KTS69149.1"/>
    </source>
</evidence>
<feature type="domain" description="Fimbrial-type adhesion" evidence="2">
    <location>
        <begin position="32"/>
        <end position="174"/>
    </location>
</feature>
<dbReference type="RefSeq" id="WP_021507095.1">
    <property type="nucleotide sequence ID" value="NZ_CP074350.1"/>
</dbReference>
<dbReference type="Gene3D" id="2.60.40.1090">
    <property type="entry name" value="Fimbrial-type adhesion domain"/>
    <property type="match status" value="1"/>
</dbReference>
<comment type="caution">
    <text evidence="3">The sequence shown here is derived from an EMBL/GenBank/DDBJ whole genome shotgun (WGS) entry which is preliminary data.</text>
</comment>
<gene>
    <name evidence="3" type="ORF">SA3R_03045</name>
</gene>
<evidence type="ECO:0000259" key="2">
    <source>
        <dbReference type="Pfam" id="PF00419"/>
    </source>
</evidence>
<organism evidence="3 4">
    <name type="scientific">Pantoea dispersa</name>
    <dbReference type="NCBI Taxonomy" id="59814"/>
    <lineage>
        <taxon>Bacteria</taxon>
        <taxon>Pseudomonadati</taxon>
        <taxon>Pseudomonadota</taxon>
        <taxon>Gammaproteobacteria</taxon>
        <taxon>Enterobacterales</taxon>
        <taxon>Erwiniaceae</taxon>
        <taxon>Pantoea</taxon>
    </lineage>
</organism>
<dbReference type="InterPro" id="IPR050263">
    <property type="entry name" value="Bact_Fimbrial_Adh_Pro"/>
</dbReference>
<dbReference type="InterPro" id="IPR000259">
    <property type="entry name" value="Adhesion_dom_fimbrial"/>
</dbReference>
<dbReference type="OrthoDB" id="6522787at2"/>
<reference evidence="3 4" key="1">
    <citation type="journal article" date="2016" name="Front. Microbiol.">
        <title>Genomic Resource of Rice Seed Associated Bacteria.</title>
        <authorList>
            <person name="Midha S."/>
            <person name="Bansal K."/>
            <person name="Sharma S."/>
            <person name="Kumar N."/>
            <person name="Patil P.P."/>
            <person name="Chaudhry V."/>
            <person name="Patil P.B."/>
        </authorList>
    </citation>
    <scope>NUCLEOTIDE SEQUENCE [LARGE SCALE GENOMIC DNA]</scope>
    <source>
        <strain evidence="3 4">SA3</strain>
    </source>
</reference>
<dbReference type="EMBL" id="LDSE01000006">
    <property type="protein sequence ID" value="KTS69149.1"/>
    <property type="molecule type" value="Genomic_DNA"/>
</dbReference>
<dbReference type="GO" id="GO:0009289">
    <property type="term" value="C:pilus"/>
    <property type="evidence" value="ECO:0007669"/>
    <property type="project" value="InterPro"/>
</dbReference>